<feature type="compositionally biased region" description="Polar residues" evidence="1">
    <location>
        <begin position="164"/>
        <end position="178"/>
    </location>
</feature>
<evidence type="ECO:0000313" key="4">
    <source>
        <dbReference type="Proteomes" id="UP001479436"/>
    </source>
</evidence>
<dbReference type="EMBL" id="JASJQH010006894">
    <property type="protein sequence ID" value="KAK9728586.1"/>
    <property type="molecule type" value="Genomic_DNA"/>
</dbReference>
<protein>
    <submittedName>
        <fullName evidence="3">Uncharacterized protein</fullName>
    </submittedName>
</protein>
<sequence>MRIRLMEAFVGAFLLKIGMCDDVEKCFTPCREKNSGQALISCAVNCVGISNATSEDIKSITECTKKCDGKINCHILCIREYFKRVPENSDRVNVSKITPNFNPTTIINNQVKTIKQDVKISTEVTKSSITSHSTLSASIAIAMSLSASTTPTVRSAPLPFSPGFPSNKTTVTLPNPNRTGAPRGSEGNFITIPLLLTSLISWASYLIT</sequence>
<proteinExistence type="predicted"/>
<comment type="caution">
    <text evidence="3">The sequence shown here is derived from an EMBL/GenBank/DDBJ whole genome shotgun (WGS) entry which is preliminary data.</text>
</comment>
<accession>A0ABR2WAE7</accession>
<reference evidence="3 4" key="1">
    <citation type="submission" date="2023-04" db="EMBL/GenBank/DDBJ databases">
        <title>Genome of Basidiobolus ranarum AG-B5.</title>
        <authorList>
            <person name="Stajich J.E."/>
            <person name="Carter-House D."/>
            <person name="Gryganskyi A."/>
        </authorList>
    </citation>
    <scope>NUCLEOTIDE SEQUENCE [LARGE SCALE GENOMIC DNA]</scope>
    <source>
        <strain evidence="3 4">AG-B5</strain>
    </source>
</reference>
<evidence type="ECO:0000313" key="3">
    <source>
        <dbReference type="EMBL" id="KAK9728586.1"/>
    </source>
</evidence>
<organism evidence="3 4">
    <name type="scientific">Basidiobolus ranarum</name>
    <dbReference type="NCBI Taxonomy" id="34480"/>
    <lineage>
        <taxon>Eukaryota</taxon>
        <taxon>Fungi</taxon>
        <taxon>Fungi incertae sedis</taxon>
        <taxon>Zoopagomycota</taxon>
        <taxon>Entomophthoromycotina</taxon>
        <taxon>Basidiobolomycetes</taxon>
        <taxon>Basidiobolales</taxon>
        <taxon>Basidiobolaceae</taxon>
        <taxon>Basidiobolus</taxon>
    </lineage>
</organism>
<evidence type="ECO:0000256" key="1">
    <source>
        <dbReference type="SAM" id="MobiDB-lite"/>
    </source>
</evidence>
<feature type="signal peptide" evidence="2">
    <location>
        <begin position="1"/>
        <end position="20"/>
    </location>
</feature>
<name>A0ABR2WAE7_9FUNG</name>
<dbReference type="Proteomes" id="UP001479436">
    <property type="component" value="Unassembled WGS sequence"/>
</dbReference>
<evidence type="ECO:0000256" key="2">
    <source>
        <dbReference type="SAM" id="SignalP"/>
    </source>
</evidence>
<keyword evidence="2" id="KW-0732">Signal</keyword>
<gene>
    <name evidence="3" type="ORF">K7432_000935</name>
</gene>
<keyword evidence="4" id="KW-1185">Reference proteome</keyword>
<feature type="region of interest" description="Disordered" evidence="1">
    <location>
        <begin position="159"/>
        <end position="184"/>
    </location>
</feature>
<feature type="chain" id="PRO_5046617183" evidence="2">
    <location>
        <begin position="21"/>
        <end position="208"/>
    </location>
</feature>